<keyword evidence="3" id="KW-1185">Reference proteome</keyword>
<dbReference type="EMBL" id="LJYG01000112">
    <property type="protein sequence ID" value="KRQ01231.1"/>
    <property type="molecule type" value="Genomic_DNA"/>
</dbReference>
<evidence type="ECO:0000313" key="3">
    <source>
        <dbReference type="Proteomes" id="UP000051936"/>
    </source>
</evidence>
<feature type="region of interest" description="Disordered" evidence="1">
    <location>
        <begin position="45"/>
        <end position="67"/>
    </location>
</feature>
<gene>
    <name evidence="2" type="ORF">AOQ71_38340</name>
</gene>
<accession>A0A0R3D362</accession>
<organism evidence="2 3">
    <name type="scientific">Bradyrhizobium manausense</name>
    <dbReference type="NCBI Taxonomy" id="989370"/>
    <lineage>
        <taxon>Bacteria</taxon>
        <taxon>Pseudomonadati</taxon>
        <taxon>Pseudomonadota</taxon>
        <taxon>Alphaproteobacteria</taxon>
        <taxon>Hyphomicrobiales</taxon>
        <taxon>Nitrobacteraceae</taxon>
        <taxon>Bradyrhizobium</taxon>
    </lineage>
</organism>
<comment type="caution">
    <text evidence="2">The sequence shown here is derived from an EMBL/GenBank/DDBJ whole genome shotgun (WGS) entry which is preliminary data.</text>
</comment>
<evidence type="ECO:0000256" key="1">
    <source>
        <dbReference type="SAM" id="MobiDB-lite"/>
    </source>
</evidence>
<dbReference type="OrthoDB" id="8243173at2"/>
<proteinExistence type="predicted"/>
<sequence length="67" mass="7423">MMKKRNRTRPAQSLQERLTRFTQNARAAANNLPVGAERHALLQKARDGEAAAAMERLLSSPNPQGPK</sequence>
<protein>
    <submittedName>
        <fullName evidence="2">Uncharacterized protein</fullName>
    </submittedName>
</protein>
<evidence type="ECO:0000313" key="2">
    <source>
        <dbReference type="EMBL" id="KRQ01231.1"/>
    </source>
</evidence>
<name>A0A0R3D362_9BRAD</name>
<reference evidence="2 3" key="1">
    <citation type="submission" date="2015-09" db="EMBL/GenBank/DDBJ databases">
        <title>Draft Genome Sequence of Bradyrhizobium manausense Strain BR 3351T, a Novel Symbiotic Nitrogen-Fixing Alphaproteobacterium Isolated from Brazilian Amazon Rain Forest.</title>
        <authorList>
            <person name="De Araujo J.L."/>
            <person name="Zilli J.E."/>
        </authorList>
    </citation>
    <scope>NUCLEOTIDE SEQUENCE [LARGE SCALE GENOMIC DNA]</scope>
    <source>
        <strain evidence="2 3">BR3351</strain>
    </source>
</reference>
<dbReference type="Proteomes" id="UP000051936">
    <property type="component" value="Unassembled WGS sequence"/>
</dbReference>
<dbReference type="AlphaFoldDB" id="A0A0R3D362"/>